<comment type="caution">
    <text evidence="1">The sequence shown here is derived from an EMBL/GenBank/DDBJ whole genome shotgun (WGS) entry which is preliminary data.</text>
</comment>
<protein>
    <recommendedName>
        <fullName evidence="3">GspL cytoplasmic actin-ATPase-like domain-containing protein</fullName>
    </recommendedName>
</protein>
<accession>A0A2A5B4W3</accession>
<evidence type="ECO:0000313" key="1">
    <source>
        <dbReference type="EMBL" id="PCJ26400.1"/>
    </source>
</evidence>
<name>A0A2A5B4W3_9GAMM</name>
<dbReference type="AlphaFoldDB" id="A0A2A5B4W3"/>
<dbReference type="EMBL" id="NVVJ01000011">
    <property type="protein sequence ID" value="PCJ26400.1"/>
    <property type="molecule type" value="Genomic_DNA"/>
</dbReference>
<gene>
    <name evidence="1" type="ORF">COA96_05200</name>
</gene>
<organism evidence="1 2">
    <name type="scientific">SAR86 cluster bacterium</name>
    <dbReference type="NCBI Taxonomy" id="2030880"/>
    <lineage>
        <taxon>Bacteria</taxon>
        <taxon>Pseudomonadati</taxon>
        <taxon>Pseudomonadota</taxon>
        <taxon>Gammaproteobacteria</taxon>
        <taxon>SAR86 cluster</taxon>
    </lineage>
</organism>
<evidence type="ECO:0000313" key="2">
    <source>
        <dbReference type="Proteomes" id="UP000218327"/>
    </source>
</evidence>
<evidence type="ECO:0008006" key="3">
    <source>
        <dbReference type="Google" id="ProtNLM"/>
    </source>
</evidence>
<sequence>MFGFFKSSERRIILINFEGLAIYGLDNSRLMKLATFSEDEFGHEEFQHYLAENKPSAVTVVVDSPAEDFIVEKVAHVNSFDRKSFLERKMDQHFRNIEYCSAKVLGREESGRRDDRVLFSALTQSQNIDGWVSLLLEQEISIKSITSPAFAICKVAKELGLVTSDEILLVNWQRNGIRQSLIANDKLIFSRLTPLPSGHDSDLVGVIMTASLQSKEYLDRIGLLKNAQQLDLHVVTPVLEDHAFDDNADTSQFGRVEHHNSIDLMPIDQYGGPQNEITAILLCLDWGVRTGKFGNIYASPAALRFKELKQARNLIVLSCVLFMVLSGVLSAPALNDALERRNNYFGLSQSLLPVRDQYDALRAQFPETPIPSEAMELAVSNYELIRGQMQQPTDLLAAISRAIQGYSAITLTSVTWELVSDQVDSSLTDALLTDSTSVNIELNGSQVGSSSFENSDTELKSFINSLNLIEGATVTPIKLPIESGANASLNTIVGDEILDLEFSLNVRFDS</sequence>
<dbReference type="Proteomes" id="UP000218327">
    <property type="component" value="Unassembled WGS sequence"/>
</dbReference>
<reference evidence="2" key="1">
    <citation type="submission" date="2017-08" db="EMBL/GenBank/DDBJ databases">
        <title>A dynamic microbial community with high functional redundancy inhabits the cold, oxic subseafloor aquifer.</title>
        <authorList>
            <person name="Tully B.J."/>
            <person name="Wheat C.G."/>
            <person name="Glazer B.T."/>
            <person name="Huber J.A."/>
        </authorList>
    </citation>
    <scope>NUCLEOTIDE SEQUENCE [LARGE SCALE GENOMIC DNA]</scope>
</reference>
<proteinExistence type="predicted"/>